<accession>A0A9N9XUI9</accession>
<dbReference type="Proteomes" id="UP000754883">
    <property type="component" value="Unassembled WGS sequence"/>
</dbReference>
<dbReference type="AlphaFoldDB" id="A0A9N9XUI9"/>
<feature type="region of interest" description="Disordered" evidence="1">
    <location>
        <begin position="105"/>
        <end position="135"/>
    </location>
</feature>
<keyword evidence="3" id="KW-1185">Reference proteome</keyword>
<evidence type="ECO:0000313" key="3">
    <source>
        <dbReference type="Proteomes" id="UP000754883"/>
    </source>
</evidence>
<protein>
    <submittedName>
        <fullName evidence="2">Uncharacterized protein</fullName>
    </submittedName>
</protein>
<proteinExistence type="predicted"/>
<sequence length="135" mass="14628">MGLVGQHQLRKHVLVAGDCDGVLMLHDRPAVNVKGRNQNIFHMVLGGPTGVFFREVPASDRNGAESDECWEDGFAGEDELSFWLSSDVRSDSWIGGCGDFGGRDICEGEREGGNEDSEVRRVVEGGAPEPLEPLS</sequence>
<comment type="caution">
    <text evidence="2">The sequence shown here is derived from an EMBL/GenBank/DDBJ whole genome shotgun (WGS) entry which is preliminary data.</text>
</comment>
<organism evidence="2 3">
    <name type="scientific">Clonostachys byssicola</name>
    <dbReference type="NCBI Taxonomy" id="160290"/>
    <lineage>
        <taxon>Eukaryota</taxon>
        <taxon>Fungi</taxon>
        <taxon>Dikarya</taxon>
        <taxon>Ascomycota</taxon>
        <taxon>Pezizomycotina</taxon>
        <taxon>Sordariomycetes</taxon>
        <taxon>Hypocreomycetidae</taxon>
        <taxon>Hypocreales</taxon>
        <taxon>Bionectriaceae</taxon>
        <taxon>Clonostachys</taxon>
    </lineage>
</organism>
<feature type="compositionally biased region" description="Basic and acidic residues" evidence="1">
    <location>
        <begin position="105"/>
        <end position="123"/>
    </location>
</feature>
<evidence type="ECO:0000313" key="2">
    <source>
        <dbReference type="EMBL" id="CAG9972389.1"/>
    </source>
</evidence>
<reference evidence="2" key="1">
    <citation type="submission" date="2021-10" db="EMBL/GenBank/DDBJ databases">
        <authorList>
            <person name="Piombo E."/>
        </authorList>
    </citation>
    <scope>NUCLEOTIDE SEQUENCE</scope>
</reference>
<name>A0A9N9XUI9_9HYPO</name>
<evidence type="ECO:0000256" key="1">
    <source>
        <dbReference type="SAM" id="MobiDB-lite"/>
    </source>
</evidence>
<dbReference type="EMBL" id="CABFNO020001240">
    <property type="protein sequence ID" value="CAG9972389.1"/>
    <property type="molecule type" value="Genomic_DNA"/>
</dbReference>
<gene>
    <name evidence="2" type="ORF">CBYS24578_00000995</name>
</gene>